<dbReference type="GO" id="GO:0005737">
    <property type="term" value="C:cytoplasm"/>
    <property type="evidence" value="ECO:0007669"/>
    <property type="project" value="UniProtKB-SubCell"/>
</dbReference>
<name>A0A1B9HVC7_9TREE</name>
<evidence type="ECO:0000256" key="2">
    <source>
        <dbReference type="ARBA" id="ARBA00004496"/>
    </source>
</evidence>
<organism evidence="8">
    <name type="scientific">Kwoniella pini CBS 10737</name>
    <dbReference type="NCBI Taxonomy" id="1296096"/>
    <lineage>
        <taxon>Eukaryota</taxon>
        <taxon>Fungi</taxon>
        <taxon>Dikarya</taxon>
        <taxon>Basidiomycota</taxon>
        <taxon>Agaricomycotina</taxon>
        <taxon>Tremellomycetes</taxon>
        <taxon>Tremellales</taxon>
        <taxon>Cryptococcaceae</taxon>
        <taxon>Kwoniella</taxon>
    </lineage>
</organism>
<dbReference type="OrthoDB" id="10025739at2759"/>
<evidence type="ECO:0000256" key="4">
    <source>
        <dbReference type="ARBA" id="ARBA00022490"/>
    </source>
</evidence>
<dbReference type="InterPro" id="IPR015419">
    <property type="entry name" value="CTAG/Pcc1"/>
</dbReference>
<dbReference type="Proteomes" id="UP000094020">
    <property type="component" value="Chromosome 2"/>
</dbReference>
<dbReference type="STRING" id="1296096.A0A1B9HVC7"/>
<comment type="subcellular location">
    <subcellularLocation>
        <location evidence="2">Cytoplasm</location>
    </subcellularLocation>
    <subcellularLocation>
        <location evidence="1">Nucleus</location>
    </subcellularLocation>
</comment>
<reference evidence="8" key="3">
    <citation type="submission" date="2016-07" db="EMBL/GenBank/DDBJ databases">
        <title>Evolution of pathogenesis and genome organization in the Tremellales.</title>
        <authorList>
            <person name="Cuomo C."/>
            <person name="Litvintseva A."/>
            <person name="Heitman J."/>
            <person name="Chen Y."/>
            <person name="Sun S."/>
            <person name="Springer D."/>
            <person name="Dromer F."/>
            <person name="Young S."/>
            <person name="Zeng Q."/>
            <person name="Chapman S."/>
            <person name="Gujja S."/>
            <person name="Saif S."/>
            <person name="Birren B."/>
        </authorList>
    </citation>
    <scope>NUCLEOTIDE SEQUENCE</scope>
    <source>
        <strain evidence="8">CBS 10737</strain>
    </source>
</reference>
<keyword evidence="4" id="KW-0963">Cytoplasm</keyword>
<accession>A0A1B9HVC7</accession>
<evidence type="ECO:0000256" key="5">
    <source>
        <dbReference type="ARBA" id="ARBA00022694"/>
    </source>
</evidence>
<reference evidence="9" key="2">
    <citation type="submission" date="2013-07" db="EMBL/GenBank/DDBJ databases">
        <authorList>
            <consortium name="The Broad Institute Genome Sequencing Platform"/>
            <person name="Cuomo C."/>
            <person name="Litvintseva A."/>
            <person name="Chen Y."/>
            <person name="Heitman J."/>
            <person name="Sun S."/>
            <person name="Springer D."/>
            <person name="Dromer F."/>
            <person name="Young S.K."/>
            <person name="Zeng Q."/>
            <person name="Gargeya S."/>
            <person name="Fitzgerald M."/>
            <person name="Abouelleil A."/>
            <person name="Alvarado L."/>
            <person name="Berlin A.M."/>
            <person name="Chapman S.B."/>
            <person name="Dewar J."/>
            <person name="Goldberg J."/>
            <person name="Griggs A."/>
            <person name="Gujja S."/>
            <person name="Hansen M."/>
            <person name="Howarth C."/>
            <person name="Imamovic A."/>
            <person name="Larimer J."/>
            <person name="McCowan C."/>
            <person name="Murphy C."/>
            <person name="Pearson M."/>
            <person name="Priest M."/>
            <person name="Roberts A."/>
            <person name="Saif S."/>
            <person name="Shea T."/>
            <person name="Sykes S."/>
            <person name="Wortman J."/>
            <person name="Nusbaum C."/>
            <person name="Birren B."/>
        </authorList>
    </citation>
    <scope>NUCLEOTIDE SEQUENCE</scope>
    <source>
        <strain evidence="9">CBS 10737</strain>
    </source>
</reference>
<feature type="region of interest" description="Disordered" evidence="7">
    <location>
        <begin position="97"/>
        <end position="146"/>
    </location>
</feature>
<dbReference type="FunFam" id="3.30.310.50:FF:000005">
    <property type="entry name" value="L antigen family member 3"/>
    <property type="match status" value="1"/>
</dbReference>
<evidence type="ECO:0000313" key="10">
    <source>
        <dbReference type="Proteomes" id="UP000094020"/>
    </source>
</evidence>
<evidence type="ECO:0000313" key="8">
    <source>
        <dbReference type="EMBL" id="OCF47216.1"/>
    </source>
</evidence>
<dbReference type="EMBL" id="CP144520">
    <property type="protein sequence ID" value="WWC67996.1"/>
    <property type="molecule type" value="Genomic_DNA"/>
</dbReference>
<keyword evidence="6" id="KW-0539">Nucleus</keyword>
<reference evidence="9" key="4">
    <citation type="submission" date="2024-02" db="EMBL/GenBank/DDBJ databases">
        <title>Comparative genomics of Cryptococcus and Kwoniella reveals pathogenesis evolution and contrasting modes of karyotype evolution via chromosome fusion or intercentromeric recombination.</title>
        <authorList>
            <person name="Coelho M.A."/>
            <person name="David-Palma M."/>
            <person name="Shea T."/>
            <person name="Bowers K."/>
            <person name="McGinley-Smith S."/>
            <person name="Mohammad A.W."/>
            <person name="Gnirke A."/>
            <person name="Yurkov A.M."/>
            <person name="Nowrousian M."/>
            <person name="Sun S."/>
            <person name="Cuomo C.A."/>
            <person name="Heitman J."/>
        </authorList>
    </citation>
    <scope>NUCLEOTIDE SEQUENCE</scope>
    <source>
        <strain evidence="9">CBS 10737</strain>
    </source>
</reference>
<dbReference type="GO" id="GO:0008033">
    <property type="term" value="P:tRNA processing"/>
    <property type="evidence" value="ECO:0007669"/>
    <property type="project" value="UniProtKB-KW"/>
</dbReference>
<dbReference type="EMBL" id="KV700117">
    <property type="protein sequence ID" value="OCF47216.1"/>
    <property type="molecule type" value="Genomic_DNA"/>
</dbReference>
<dbReference type="GO" id="GO:0005634">
    <property type="term" value="C:nucleus"/>
    <property type="evidence" value="ECO:0007669"/>
    <property type="project" value="UniProtKB-SubCell"/>
</dbReference>
<gene>
    <name evidence="8" type="ORF">I206_06994</name>
    <name evidence="9" type="ORF">I206_101915</name>
</gene>
<protein>
    <recommendedName>
        <fullName evidence="11">Transcription factor Pcc1</fullName>
    </recommendedName>
</protein>
<evidence type="ECO:0008006" key="11">
    <source>
        <dbReference type="Google" id="ProtNLM"/>
    </source>
</evidence>
<keyword evidence="5" id="KW-0819">tRNA processing</keyword>
<proteinExistence type="inferred from homology"/>
<sequence length="146" mass="16118">MQNENQTQAQAGPSREGWHKTTIRIPFYTSQHAQIAKQALEVDKEQNGSFVHRELLTEGDILIANYETTTVRLLRLSTNSFLSSLDLVIRTMTSFASDPNDKFISDEELEKNKEEANQSAGGSKEGIELKGDGRGAGSGEEVKSES</sequence>
<dbReference type="PANTHER" id="PTHR31283:SF5">
    <property type="entry name" value="EKC_KEOPS COMPLEX SUBUNIT LAGE3"/>
    <property type="match status" value="1"/>
</dbReference>
<feature type="compositionally biased region" description="Basic and acidic residues" evidence="7">
    <location>
        <begin position="99"/>
        <end position="116"/>
    </location>
</feature>
<reference evidence="8" key="1">
    <citation type="submission" date="2013-07" db="EMBL/GenBank/DDBJ databases">
        <title>The Genome Sequence of Cryptococcus pinus CBS10737.</title>
        <authorList>
            <consortium name="The Broad Institute Genome Sequencing Platform"/>
            <person name="Cuomo C."/>
            <person name="Litvintseva A."/>
            <person name="Chen Y."/>
            <person name="Heitman J."/>
            <person name="Sun S."/>
            <person name="Springer D."/>
            <person name="Dromer F."/>
            <person name="Young S.K."/>
            <person name="Zeng Q."/>
            <person name="Gargeya S."/>
            <person name="Fitzgerald M."/>
            <person name="Abouelleil A."/>
            <person name="Alvarado L."/>
            <person name="Berlin A.M."/>
            <person name="Chapman S.B."/>
            <person name="Dewar J."/>
            <person name="Goldberg J."/>
            <person name="Griggs A."/>
            <person name="Gujja S."/>
            <person name="Hansen M."/>
            <person name="Howarth C."/>
            <person name="Imamovic A."/>
            <person name="Larimer J."/>
            <person name="McCowan C."/>
            <person name="Murphy C."/>
            <person name="Pearson M."/>
            <person name="Priest M."/>
            <person name="Roberts A."/>
            <person name="Saif S."/>
            <person name="Shea T."/>
            <person name="Sykes S."/>
            <person name="Wortman J."/>
            <person name="Nusbaum C."/>
            <person name="Birren B."/>
        </authorList>
    </citation>
    <scope>NUCLEOTIDE SEQUENCE [LARGE SCALE GENOMIC DNA]</scope>
    <source>
        <strain evidence="8">CBS 10737</strain>
    </source>
</reference>
<dbReference type="RefSeq" id="XP_019008435.1">
    <property type="nucleotide sequence ID" value="XM_019158689.1"/>
</dbReference>
<evidence type="ECO:0000256" key="3">
    <source>
        <dbReference type="ARBA" id="ARBA00007073"/>
    </source>
</evidence>
<dbReference type="GO" id="GO:0070525">
    <property type="term" value="P:tRNA threonylcarbamoyladenosine metabolic process"/>
    <property type="evidence" value="ECO:0007669"/>
    <property type="project" value="TreeGrafter"/>
</dbReference>
<dbReference type="Pfam" id="PF09341">
    <property type="entry name" value="Pcc1"/>
    <property type="match status" value="1"/>
</dbReference>
<keyword evidence="10" id="KW-1185">Reference proteome</keyword>
<dbReference type="AlphaFoldDB" id="A0A1B9HVC7"/>
<dbReference type="KEGG" id="kpin:30175363"/>
<evidence type="ECO:0000256" key="7">
    <source>
        <dbReference type="SAM" id="MobiDB-lite"/>
    </source>
</evidence>
<evidence type="ECO:0000256" key="1">
    <source>
        <dbReference type="ARBA" id="ARBA00004123"/>
    </source>
</evidence>
<dbReference type="GO" id="GO:0000408">
    <property type="term" value="C:EKC/KEOPS complex"/>
    <property type="evidence" value="ECO:0007669"/>
    <property type="project" value="TreeGrafter"/>
</dbReference>
<comment type="similarity">
    <text evidence="3">Belongs to the CTAG/PCC1 family.</text>
</comment>
<dbReference type="Gene3D" id="3.30.310.50">
    <property type="entry name" value="Alpha-D-phosphohexomutase, C-terminal domain"/>
    <property type="match status" value="1"/>
</dbReference>
<evidence type="ECO:0000256" key="6">
    <source>
        <dbReference type="ARBA" id="ARBA00023242"/>
    </source>
</evidence>
<dbReference type="PANTHER" id="PTHR31283">
    <property type="entry name" value="EKC/KEOPS COMPLEX SUBUNIT PCC1 FAMILY MEMBER"/>
    <property type="match status" value="1"/>
</dbReference>
<evidence type="ECO:0000313" key="9">
    <source>
        <dbReference type="EMBL" id="WWC67996.1"/>
    </source>
</evidence>
<dbReference type="GeneID" id="30175363"/>